<dbReference type="InterPro" id="IPR039424">
    <property type="entry name" value="SBP_5"/>
</dbReference>
<protein>
    <submittedName>
        <fullName evidence="7">Peptide ABC transporter substrate-binding protein</fullName>
    </submittedName>
</protein>
<evidence type="ECO:0000256" key="1">
    <source>
        <dbReference type="ARBA" id="ARBA00004196"/>
    </source>
</evidence>
<dbReference type="EMBL" id="CP136864">
    <property type="protein sequence ID" value="WOJ92105.1"/>
    <property type="molecule type" value="Genomic_DNA"/>
</dbReference>
<sequence length="554" mass="62809">MLKYASLTIRSWAVLLSLLAALLTACSGGESNVERGNREGVLHFGNGSEPQGLDPHVVTGVPENIIIRALFEGLAVKNPYTLEPEPGVAQSWDFSDDGRVITFHINPEARWSNGDPVTADDYVWSWMRALHPEMGNLYAYMLFPVKNAEAFFTRKIDDFADVGVKAPDPQTLVVTLTDATPYFLQLMDHYSTFAVHRPTIEKHGAFTDRFTKWTRVENMVSNGPFVLDEWLLNRRISVRKSETYWDKDRVRLNKVVFYPTENAVSEERGFRSGQLHTTGTIPMDKIPAYQAMENSPYYQEPYLGTYYYLVNTLRPPMNDSRVRRALAMAVDRDALMRSVMQNSAVSAYSITPPGTLGYQPPKTFEYDLDKARALLAEAGYPNGKGWPGVEIVYNTQEAHRKIAVALQQMWKDALNIDVTISNQEWKVYLDSVTNMDFGLARRGWIGDYVDPNNFLDLFLTGGGNNNTGYADPAYDELIQKIAPQAKTREERYAAFYKAETMLMEQMPIIPLYTYTSKHLMHHSVCGLPSNLMDSLNLRYVWLDADRTSSAEPCE</sequence>
<keyword evidence="3" id="KW-0813">Transport</keyword>
<evidence type="ECO:0000256" key="4">
    <source>
        <dbReference type="ARBA" id="ARBA00022729"/>
    </source>
</evidence>
<dbReference type="Gene3D" id="3.40.190.10">
    <property type="entry name" value="Periplasmic binding protein-like II"/>
    <property type="match status" value="1"/>
</dbReference>
<comment type="similarity">
    <text evidence="2">Belongs to the bacterial solute-binding protein 5 family.</text>
</comment>
<dbReference type="CDD" id="cd08504">
    <property type="entry name" value="PBP2_OppA"/>
    <property type="match status" value="1"/>
</dbReference>
<organism evidence="7 8">
    <name type="scientific">Congregibacter variabilis</name>
    <dbReference type="NCBI Taxonomy" id="3081200"/>
    <lineage>
        <taxon>Bacteria</taxon>
        <taxon>Pseudomonadati</taxon>
        <taxon>Pseudomonadota</taxon>
        <taxon>Gammaproteobacteria</taxon>
        <taxon>Cellvibrionales</taxon>
        <taxon>Halieaceae</taxon>
        <taxon>Congregibacter</taxon>
    </lineage>
</organism>
<accession>A0ABZ0HZ25</accession>
<keyword evidence="8" id="KW-1185">Reference proteome</keyword>
<gene>
    <name evidence="7" type="ORF">R0135_09930</name>
</gene>
<proteinExistence type="inferred from homology"/>
<dbReference type="PROSITE" id="PS51257">
    <property type="entry name" value="PROKAR_LIPOPROTEIN"/>
    <property type="match status" value="1"/>
</dbReference>
<evidence type="ECO:0000259" key="6">
    <source>
        <dbReference type="Pfam" id="PF00496"/>
    </source>
</evidence>
<comment type="subcellular location">
    <subcellularLocation>
        <location evidence="1">Cell envelope</location>
    </subcellularLocation>
</comment>
<dbReference type="RefSeq" id="WP_407346682.1">
    <property type="nucleotide sequence ID" value="NZ_CP136864.1"/>
</dbReference>
<feature type="signal peptide" evidence="5">
    <location>
        <begin position="1"/>
        <end position="20"/>
    </location>
</feature>
<dbReference type="Pfam" id="PF00496">
    <property type="entry name" value="SBP_bac_5"/>
    <property type="match status" value="1"/>
</dbReference>
<feature type="domain" description="Solute-binding protein family 5" evidence="6">
    <location>
        <begin position="83"/>
        <end position="466"/>
    </location>
</feature>
<dbReference type="Gene3D" id="3.90.76.10">
    <property type="entry name" value="Dipeptide-binding Protein, Domain 1"/>
    <property type="match status" value="1"/>
</dbReference>
<evidence type="ECO:0000256" key="3">
    <source>
        <dbReference type="ARBA" id="ARBA00022448"/>
    </source>
</evidence>
<evidence type="ECO:0000256" key="5">
    <source>
        <dbReference type="SAM" id="SignalP"/>
    </source>
</evidence>
<dbReference type="Gene3D" id="3.10.105.10">
    <property type="entry name" value="Dipeptide-binding Protein, Domain 3"/>
    <property type="match status" value="1"/>
</dbReference>
<name>A0ABZ0HZ25_9GAMM</name>
<dbReference type="InterPro" id="IPR030678">
    <property type="entry name" value="Peptide/Ni-bd"/>
</dbReference>
<keyword evidence="4 5" id="KW-0732">Signal</keyword>
<dbReference type="SUPFAM" id="SSF53850">
    <property type="entry name" value="Periplasmic binding protein-like II"/>
    <property type="match status" value="1"/>
</dbReference>
<evidence type="ECO:0000313" key="8">
    <source>
        <dbReference type="Proteomes" id="UP001626537"/>
    </source>
</evidence>
<evidence type="ECO:0000313" key="7">
    <source>
        <dbReference type="EMBL" id="WOJ92105.1"/>
    </source>
</evidence>
<dbReference type="PANTHER" id="PTHR30290:SF10">
    <property type="entry name" value="PERIPLASMIC OLIGOPEPTIDE-BINDING PROTEIN-RELATED"/>
    <property type="match status" value="1"/>
</dbReference>
<dbReference type="InterPro" id="IPR000914">
    <property type="entry name" value="SBP_5_dom"/>
</dbReference>
<evidence type="ECO:0000256" key="2">
    <source>
        <dbReference type="ARBA" id="ARBA00005695"/>
    </source>
</evidence>
<reference evidence="7 8" key="1">
    <citation type="submission" date="2023-10" db="EMBL/GenBank/DDBJ databases">
        <title>Two novel species belonging to the OM43/NOR5 clade.</title>
        <authorList>
            <person name="Park M."/>
        </authorList>
    </citation>
    <scope>NUCLEOTIDE SEQUENCE [LARGE SCALE GENOMIC DNA]</scope>
    <source>
        <strain evidence="7 8">IMCC43200</strain>
    </source>
</reference>
<dbReference type="PANTHER" id="PTHR30290">
    <property type="entry name" value="PERIPLASMIC BINDING COMPONENT OF ABC TRANSPORTER"/>
    <property type="match status" value="1"/>
</dbReference>
<feature type="chain" id="PRO_5046290798" evidence="5">
    <location>
        <begin position="21"/>
        <end position="554"/>
    </location>
</feature>
<dbReference type="Proteomes" id="UP001626537">
    <property type="component" value="Chromosome"/>
</dbReference>
<dbReference type="PIRSF" id="PIRSF002741">
    <property type="entry name" value="MppA"/>
    <property type="match status" value="1"/>
</dbReference>